<feature type="domain" description="MYND-type" evidence="6">
    <location>
        <begin position="153"/>
        <end position="195"/>
    </location>
</feature>
<evidence type="ECO:0000259" key="6">
    <source>
        <dbReference type="PROSITE" id="PS50865"/>
    </source>
</evidence>
<evidence type="ECO:0000313" key="7">
    <source>
        <dbReference type="EMBL" id="KAA8569413.1"/>
    </source>
</evidence>
<feature type="compositionally biased region" description="Low complexity" evidence="5">
    <location>
        <begin position="23"/>
        <end position="32"/>
    </location>
</feature>
<evidence type="ECO:0000256" key="2">
    <source>
        <dbReference type="ARBA" id="ARBA00022771"/>
    </source>
</evidence>
<comment type="caution">
    <text evidence="7">The sequence shown here is derived from an EMBL/GenBank/DDBJ whole genome shotgun (WGS) entry which is preliminary data.</text>
</comment>
<proteinExistence type="predicted"/>
<evidence type="ECO:0000256" key="1">
    <source>
        <dbReference type="ARBA" id="ARBA00022723"/>
    </source>
</evidence>
<keyword evidence="2 4" id="KW-0863">Zinc-finger</keyword>
<dbReference type="Gene3D" id="6.10.140.2220">
    <property type="match status" value="1"/>
</dbReference>
<evidence type="ECO:0000256" key="3">
    <source>
        <dbReference type="ARBA" id="ARBA00022833"/>
    </source>
</evidence>
<evidence type="ECO:0000256" key="4">
    <source>
        <dbReference type="PROSITE-ProRule" id="PRU00134"/>
    </source>
</evidence>
<dbReference type="Pfam" id="PF01753">
    <property type="entry name" value="zf-MYND"/>
    <property type="match status" value="1"/>
</dbReference>
<sequence length="280" mass="31231">MSPSFPNFLSPAFLTFSACPLNPTDDPSSTTSTDDESPGAPRKSYLLATISQNMTLSTTPTFICIDSANASFALTIILDAPLTPAQLEGSESGNDFDIRKLKKRAYSCRAQSEEARDLTIIPTSLEKLLAISERFVESREGLKENNPENLVACQSCGRKGSEEELSRCKGCSEVWYCGKECQTKGWNEKGHKNEHQKIRRDCKRRVNNKIEAKIDPNAENITSHPACVHLNGESWPRLMNPLLPRYLGKSEDRLNDSFSMFQDLKRTIALTCDNEDKDDG</sequence>
<dbReference type="Proteomes" id="UP000322873">
    <property type="component" value="Unassembled WGS sequence"/>
</dbReference>
<dbReference type="SUPFAM" id="SSF144232">
    <property type="entry name" value="HIT/MYND zinc finger-like"/>
    <property type="match status" value="1"/>
</dbReference>
<organism evidence="7 8">
    <name type="scientific">Monilinia fructicola</name>
    <name type="common">Brown rot fungus</name>
    <name type="synonym">Ciboria fructicola</name>
    <dbReference type="NCBI Taxonomy" id="38448"/>
    <lineage>
        <taxon>Eukaryota</taxon>
        <taxon>Fungi</taxon>
        <taxon>Dikarya</taxon>
        <taxon>Ascomycota</taxon>
        <taxon>Pezizomycotina</taxon>
        <taxon>Leotiomycetes</taxon>
        <taxon>Helotiales</taxon>
        <taxon>Sclerotiniaceae</taxon>
        <taxon>Monilinia</taxon>
    </lineage>
</organism>
<dbReference type="PROSITE" id="PS50865">
    <property type="entry name" value="ZF_MYND_2"/>
    <property type="match status" value="1"/>
</dbReference>
<dbReference type="EMBL" id="VICG01000008">
    <property type="protein sequence ID" value="KAA8569413.1"/>
    <property type="molecule type" value="Genomic_DNA"/>
</dbReference>
<keyword evidence="8" id="KW-1185">Reference proteome</keyword>
<protein>
    <recommendedName>
        <fullName evidence="6">MYND-type domain-containing protein</fullName>
    </recommendedName>
</protein>
<accession>A0A5M9JM15</accession>
<feature type="region of interest" description="Disordered" evidence="5">
    <location>
        <begin position="23"/>
        <end position="42"/>
    </location>
</feature>
<gene>
    <name evidence="7" type="ORF">EYC84_001052</name>
</gene>
<reference evidence="7 8" key="1">
    <citation type="submission" date="2019-06" db="EMBL/GenBank/DDBJ databases">
        <title>Genome Sequence of the Brown Rot Fungal Pathogen Monilinia fructicola.</title>
        <authorList>
            <person name="De Miccolis Angelini R.M."/>
            <person name="Landi L."/>
            <person name="Abate D."/>
            <person name="Pollastro S."/>
            <person name="Romanazzi G."/>
            <person name="Faretra F."/>
        </authorList>
    </citation>
    <scope>NUCLEOTIDE SEQUENCE [LARGE SCALE GENOMIC DNA]</scope>
    <source>
        <strain evidence="7 8">Mfrc123</strain>
    </source>
</reference>
<dbReference type="GO" id="GO:0008270">
    <property type="term" value="F:zinc ion binding"/>
    <property type="evidence" value="ECO:0007669"/>
    <property type="project" value="UniProtKB-KW"/>
</dbReference>
<evidence type="ECO:0000256" key="5">
    <source>
        <dbReference type="SAM" id="MobiDB-lite"/>
    </source>
</evidence>
<dbReference type="AlphaFoldDB" id="A0A5M9JM15"/>
<dbReference type="VEuPathDB" id="FungiDB:MFRU_004g02020"/>
<name>A0A5M9JM15_MONFR</name>
<dbReference type="InterPro" id="IPR002893">
    <property type="entry name" value="Znf_MYND"/>
</dbReference>
<evidence type="ECO:0000313" key="8">
    <source>
        <dbReference type="Proteomes" id="UP000322873"/>
    </source>
</evidence>
<keyword evidence="1" id="KW-0479">Metal-binding</keyword>
<keyword evidence="3" id="KW-0862">Zinc</keyword>